<feature type="transmembrane region" description="Helical" evidence="1">
    <location>
        <begin position="150"/>
        <end position="177"/>
    </location>
</feature>
<sequence length="180" mass="20008">MSELHQLSACPTRFLSSGIIRSWTPDNCGHSPFNAPPGNYPVVKSLDCYHMVMSCQPRSVRFVILNCCFRNLPDPVGLPNHVTNHSWTMEHFWYSHERMVTIVYGVLSHVDGSKSRGLLVAERHGSNSSSCLLVNRFEVVRRSLPRSANVSLVVISMLALAIMVSCVVTTIALGYFVSAE</sequence>
<feature type="non-terminal residue" evidence="2">
    <location>
        <position position="180"/>
    </location>
</feature>
<name>A0ABD1CKY8_CULPP</name>
<proteinExistence type="predicted"/>
<accession>A0ABD1CKY8</accession>
<evidence type="ECO:0000313" key="3">
    <source>
        <dbReference type="Proteomes" id="UP001562425"/>
    </source>
</evidence>
<keyword evidence="3" id="KW-1185">Reference proteome</keyword>
<reference evidence="2 3" key="1">
    <citation type="submission" date="2024-05" db="EMBL/GenBank/DDBJ databases">
        <title>Culex pipiens pipiens assembly and annotation.</title>
        <authorList>
            <person name="Alout H."/>
            <person name="Durand T."/>
        </authorList>
    </citation>
    <scope>NUCLEOTIDE SEQUENCE [LARGE SCALE GENOMIC DNA]</scope>
    <source>
        <strain evidence="2">HA-2024</strain>
        <tissue evidence="2">Whole body</tissue>
    </source>
</reference>
<keyword evidence="1" id="KW-0472">Membrane</keyword>
<dbReference type="Proteomes" id="UP001562425">
    <property type="component" value="Unassembled WGS sequence"/>
</dbReference>
<dbReference type="AlphaFoldDB" id="A0ABD1CKY8"/>
<dbReference type="EMBL" id="JBEHCU010011215">
    <property type="protein sequence ID" value="KAL1377051.1"/>
    <property type="molecule type" value="Genomic_DNA"/>
</dbReference>
<evidence type="ECO:0008006" key="4">
    <source>
        <dbReference type="Google" id="ProtNLM"/>
    </source>
</evidence>
<evidence type="ECO:0000256" key="1">
    <source>
        <dbReference type="SAM" id="Phobius"/>
    </source>
</evidence>
<organism evidence="2 3">
    <name type="scientific">Culex pipiens pipiens</name>
    <name type="common">Northern house mosquito</name>
    <dbReference type="NCBI Taxonomy" id="38569"/>
    <lineage>
        <taxon>Eukaryota</taxon>
        <taxon>Metazoa</taxon>
        <taxon>Ecdysozoa</taxon>
        <taxon>Arthropoda</taxon>
        <taxon>Hexapoda</taxon>
        <taxon>Insecta</taxon>
        <taxon>Pterygota</taxon>
        <taxon>Neoptera</taxon>
        <taxon>Endopterygota</taxon>
        <taxon>Diptera</taxon>
        <taxon>Nematocera</taxon>
        <taxon>Culicoidea</taxon>
        <taxon>Culicidae</taxon>
        <taxon>Culicinae</taxon>
        <taxon>Culicini</taxon>
        <taxon>Culex</taxon>
        <taxon>Culex</taxon>
    </lineage>
</organism>
<keyword evidence="1" id="KW-1133">Transmembrane helix</keyword>
<keyword evidence="1" id="KW-0812">Transmembrane</keyword>
<evidence type="ECO:0000313" key="2">
    <source>
        <dbReference type="EMBL" id="KAL1377051.1"/>
    </source>
</evidence>
<comment type="caution">
    <text evidence="2">The sequence shown here is derived from an EMBL/GenBank/DDBJ whole genome shotgun (WGS) entry which is preliminary data.</text>
</comment>
<protein>
    <recommendedName>
        <fullName evidence="4">CUB domain-containing protein</fullName>
    </recommendedName>
</protein>
<gene>
    <name evidence="2" type="ORF">pipiens_000067</name>
</gene>